<accession>A0ABW1QX55</accession>
<protein>
    <submittedName>
        <fullName evidence="2">Uncharacterized protein</fullName>
    </submittedName>
</protein>
<reference evidence="3" key="1">
    <citation type="journal article" date="2019" name="Int. J. Syst. Evol. Microbiol.">
        <title>The Global Catalogue of Microorganisms (GCM) 10K type strain sequencing project: providing services to taxonomists for standard genome sequencing and annotation.</title>
        <authorList>
            <consortium name="The Broad Institute Genomics Platform"/>
            <consortium name="The Broad Institute Genome Sequencing Center for Infectious Disease"/>
            <person name="Wu L."/>
            <person name="Ma J."/>
        </authorList>
    </citation>
    <scope>NUCLEOTIDE SEQUENCE [LARGE SCALE GENOMIC DNA]</scope>
    <source>
        <strain evidence="3">DFY28</strain>
    </source>
</reference>
<proteinExistence type="predicted"/>
<gene>
    <name evidence="2" type="ORF">ACFPWU_08130</name>
</gene>
<feature type="chain" id="PRO_5047461632" evidence="1">
    <location>
        <begin position="32"/>
        <end position="132"/>
    </location>
</feature>
<name>A0ABW1QX55_9ACTN</name>
<evidence type="ECO:0000313" key="3">
    <source>
        <dbReference type="Proteomes" id="UP001596098"/>
    </source>
</evidence>
<sequence length="132" mass="14451">MNRTRTVVASVAASTLLAGSVMALSAAPAQADGPERSTEFWIGNSEVDFSVERERNKFEVDVDIDDAKPGSKWRVVLRHDGKIVHKKTHRADRGGDVEVTKYLKNTSGKDTFRLTVTKVGTGKAHVRTLTLS</sequence>
<keyword evidence="1" id="KW-0732">Signal</keyword>
<feature type="signal peptide" evidence="1">
    <location>
        <begin position="1"/>
        <end position="31"/>
    </location>
</feature>
<dbReference type="RefSeq" id="WP_128221427.1">
    <property type="nucleotide sequence ID" value="NZ_CP034929.1"/>
</dbReference>
<keyword evidence="3" id="KW-1185">Reference proteome</keyword>
<dbReference type="EMBL" id="JBHSQI010000003">
    <property type="protein sequence ID" value="MFC6153628.1"/>
    <property type="molecule type" value="Genomic_DNA"/>
</dbReference>
<dbReference type="Proteomes" id="UP001596098">
    <property type="component" value="Unassembled WGS sequence"/>
</dbReference>
<comment type="caution">
    <text evidence="2">The sequence shown here is derived from an EMBL/GenBank/DDBJ whole genome shotgun (WGS) entry which is preliminary data.</text>
</comment>
<organism evidence="2 3">
    <name type="scientific">Nocardioides yefusunii</name>
    <dbReference type="NCBI Taxonomy" id="2500546"/>
    <lineage>
        <taxon>Bacteria</taxon>
        <taxon>Bacillati</taxon>
        <taxon>Actinomycetota</taxon>
        <taxon>Actinomycetes</taxon>
        <taxon>Propionibacteriales</taxon>
        <taxon>Nocardioidaceae</taxon>
        <taxon>Nocardioides</taxon>
    </lineage>
</organism>
<evidence type="ECO:0000313" key="2">
    <source>
        <dbReference type="EMBL" id="MFC6153628.1"/>
    </source>
</evidence>
<evidence type="ECO:0000256" key="1">
    <source>
        <dbReference type="SAM" id="SignalP"/>
    </source>
</evidence>